<dbReference type="EMBL" id="JACHJP010000001">
    <property type="protein sequence ID" value="MBB4913555.1"/>
    <property type="molecule type" value="Genomic_DNA"/>
</dbReference>
<evidence type="ECO:0000313" key="1">
    <source>
        <dbReference type="EMBL" id="MBB4913555.1"/>
    </source>
</evidence>
<dbReference type="GO" id="GO:0051213">
    <property type="term" value="F:dioxygenase activity"/>
    <property type="evidence" value="ECO:0007669"/>
    <property type="project" value="UniProtKB-KW"/>
</dbReference>
<dbReference type="AlphaFoldDB" id="A0A7W7QH93"/>
<keyword evidence="1" id="KW-0560">Oxidoreductase</keyword>
<sequence>MFPLNTPMTDALRRKFSEGFYDPKAPQLRHLQSLLARLRVETTFVCEDGAPRVEVPGREVVIWTDRRERIYFWKHQNEWALQVPVEQAEEAARQIADHLARLAAASGTEGAACEAPVEGAPS</sequence>
<gene>
    <name evidence="1" type="ORF">FHS44_000627</name>
</gene>
<organism evidence="1 2">
    <name type="scientific">Streptosporangium saharense</name>
    <dbReference type="NCBI Taxonomy" id="1706840"/>
    <lineage>
        <taxon>Bacteria</taxon>
        <taxon>Bacillati</taxon>
        <taxon>Actinomycetota</taxon>
        <taxon>Actinomycetes</taxon>
        <taxon>Streptosporangiales</taxon>
        <taxon>Streptosporangiaceae</taxon>
        <taxon>Streptosporangium</taxon>
    </lineage>
</organism>
<dbReference type="Proteomes" id="UP000552644">
    <property type="component" value="Unassembled WGS sequence"/>
</dbReference>
<evidence type="ECO:0000313" key="2">
    <source>
        <dbReference type="Proteomes" id="UP000552644"/>
    </source>
</evidence>
<proteinExistence type="predicted"/>
<name>A0A7W7QH93_9ACTN</name>
<accession>A0A7W7QH93</accession>
<protein>
    <submittedName>
        <fullName evidence="1">4-hydroxyphenylpyruvate dioxygenase-like putative hemolysin</fullName>
    </submittedName>
</protein>
<comment type="caution">
    <text evidence="1">The sequence shown here is derived from an EMBL/GenBank/DDBJ whole genome shotgun (WGS) entry which is preliminary data.</text>
</comment>
<keyword evidence="2" id="KW-1185">Reference proteome</keyword>
<keyword evidence="1" id="KW-0670">Pyruvate</keyword>
<dbReference type="RefSeq" id="WP_184712316.1">
    <property type="nucleotide sequence ID" value="NZ_JACHJP010000001.1"/>
</dbReference>
<keyword evidence="1" id="KW-0223">Dioxygenase</keyword>
<reference evidence="1 2" key="1">
    <citation type="submission" date="2020-08" db="EMBL/GenBank/DDBJ databases">
        <title>Genomic Encyclopedia of Type Strains, Phase III (KMG-III): the genomes of soil and plant-associated and newly described type strains.</title>
        <authorList>
            <person name="Whitman W."/>
        </authorList>
    </citation>
    <scope>NUCLEOTIDE SEQUENCE [LARGE SCALE GENOMIC DNA]</scope>
    <source>
        <strain evidence="1 2">CECT 8840</strain>
    </source>
</reference>